<evidence type="ECO:0008006" key="3">
    <source>
        <dbReference type="Google" id="ProtNLM"/>
    </source>
</evidence>
<evidence type="ECO:0000313" key="2">
    <source>
        <dbReference type="Proteomes" id="UP000198211"/>
    </source>
</evidence>
<protein>
    <recommendedName>
        <fullName evidence="3">Transposase</fullName>
    </recommendedName>
</protein>
<keyword evidence="2" id="KW-1185">Reference proteome</keyword>
<comment type="caution">
    <text evidence="1">The sequence shown here is derived from an EMBL/GenBank/DDBJ whole genome shotgun (WGS) entry which is preliminary data.</text>
</comment>
<organism evidence="1 2">
    <name type="scientific">Phytophthora megakarya</name>
    <dbReference type="NCBI Taxonomy" id="4795"/>
    <lineage>
        <taxon>Eukaryota</taxon>
        <taxon>Sar</taxon>
        <taxon>Stramenopiles</taxon>
        <taxon>Oomycota</taxon>
        <taxon>Peronosporomycetes</taxon>
        <taxon>Peronosporales</taxon>
        <taxon>Peronosporaceae</taxon>
        <taxon>Phytophthora</taxon>
    </lineage>
</organism>
<dbReference type="EMBL" id="NBNE01006729">
    <property type="protein sequence ID" value="OWZ01602.1"/>
    <property type="molecule type" value="Genomic_DNA"/>
</dbReference>
<gene>
    <name evidence="1" type="ORF">PHMEG_00026976</name>
</gene>
<reference evidence="2" key="1">
    <citation type="submission" date="2017-03" db="EMBL/GenBank/DDBJ databases">
        <title>Phytopthora megakarya and P. palmivora, two closely related causual agents of cacao black pod achieved similar genome size and gene model numbers by different mechanisms.</title>
        <authorList>
            <person name="Ali S."/>
            <person name="Shao J."/>
            <person name="Larry D.J."/>
            <person name="Kronmiller B."/>
            <person name="Shen D."/>
            <person name="Strem M.D."/>
            <person name="Melnick R.L."/>
            <person name="Guiltinan M.J."/>
            <person name="Tyler B.M."/>
            <person name="Meinhardt L.W."/>
            <person name="Bailey B.A."/>
        </authorList>
    </citation>
    <scope>NUCLEOTIDE SEQUENCE [LARGE SCALE GENOMIC DNA]</scope>
    <source>
        <strain evidence="2">zdho120</strain>
    </source>
</reference>
<dbReference type="Proteomes" id="UP000198211">
    <property type="component" value="Unassembled WGS sequence"/>
</dbReference>
<dbReference type="AlphaFoldDB" id="A0A225V8H4"/>
<evidence type="ECO:0000313" key="1">
    <source>
        <dbReference type="EMBL" id="OWZ01602.1"/>
    </source>
</evidence>
<accession>A0A225V8H4</accession>
<name>A0A225V8H4_9STRA</name>
<proteinExistence type="predicted"/>
<sequence>WRVVFLIHVYDISVQDVSYIFGHKVRTILRWHSLFLSKGMVEKKH</sequence>
<feature type="non-terminal residue" evidence="1">
    <location>
        <position position="1"/>
    </location>
</feature>